<comment type="caution">
    <text evidence="3">The sequence shown here is derived from an EMBL/GenBank/DDBJ whole genome shotgun (WGS) entry which is preliminary data.</text>
</comment>
<dbReference type="Proteomes" id="UP001281761">
    <property type="component" value="Unassembled WGS sequence"/>
</dbReference>
<evidence type="ECO:0000256" key="1">
    <source>
        <dbReference type="SAM" id="MobiDB-lite"/>
    </source>
</evidence>
<feature type="compositionally biased region" description="Basic and acidic residues" evidence="1">
    <location>
        <begin position="1002"/>
        <end position="1017"/>
    </location>
</feature>
<feature type="compositionally biased region" description="Basic and acidic residues" evidence="1">
    <location>
        <begin position="961"/>
        <end position="992"/>
    </location>
</feature>
<keyword evidence="2" id="KW-0472">Membrane</keyword>
<dbReference type="PANTHER" id="PTHR16022">
    <property type="entry name" value="WD REPEAT DOMAIN 60"/>
    <property type="match status" value="1"/>
</dbReference>
<evidence type="ECO:0000313" key="3">
    <source>
        <dbReference type="EMBL" id="KAK2958855.1"/>
    </source>
</evidence>
<feature type="compositionally biased region" description="Acidic residues" evidence="1">
    <location>
        <begin position="734"/>
        <end position="752"/>
    </location>
</feature>
<dbReference type="InterPro" id="IPR011050">
    <property type="entry name" value="Pectin_lyase_fold/virulence"/>
</dbReference>
<feature type="region of interest" description="Disordered" evidence="1">
    <location>
        <begin position="731"/>
        <end position="765"/>
    </location>
</feature>
<feature type="compositionally biased region" description="Basic and acidic residues" evidence="1">
    <location>
        <begin position="926"/>
        <end position="936"/>
    </location>
</feature>
<protein>
    <submittedName>
        <fullName evidence="3">Uncharacterized protein</fullName>
    </submittedName>
</protein>
<dbReference type="InterPro" id="IPR042505">
    <property type="entry name" value="DYNC2I1"/>
</dbReference>
<feature type="compositionally biased region" description="Basic and acidic residues" evidence="1">
    <location>
        <begin position="1027"/>
        <end position="1036"/>
    </location>
</feature>
<dbReference type="EMBL" id="JARBJD010000034">
    <property type="protein sequence ID" value="KAK2958855.1"/>
    <property type="molecule type" value="Genomic_DNA"/>
</dbReference>
<keyword evidence="2" id="KW-1133">Transmembrane helix</keyword>
<dbReference type="PANTHER" id="PTHR16022:SF0">
    <property type="entry name" value="CYTOPLASMIC DYNEIN 2 INTERMEDIATE CHAIN 1"/>
    <property type="match status" value="1"/>
</dbReference>
<keyword evidence="2" id="KW-0812">Transmembrane</keyword>
<feature type="compositionally biased region" description="Basic and acidic residues" evidence="1">
    <location>
        <begin position="865"/>
        <end position="884"/>
    </location>
</feature>
<keyword evidence="4" id="KW-1185">Reference proteome</keyword>
<dbReference type="SUPFAM" id="SSF51126">
    <property type="entry name" value="Pectin lyase-like"/>
    <property type="match status" value="1"/>
</dbReference>
<evidence type="ECO:0000313" key="4">
    <source>
        <dbReference type="Proteomes" id="UP001281761"/>
    </source>
</evidence>
<organism evidence="3 4">
    <name type="scientific">Blattamonas nauphoetae</name>
    <dbReference type="NCBI Taxonomy" id="2049346"/>
    <lineage>
        <taxon>Eukaryota</taxon>
        <taxon>Metamonada</taxon>
        <taxon>Preaxostyla</taxon>
        <taxon>Oxymonadida</taxon>
        <taxon>Blattamonas</taxon>
    </lineage>
</organism>
<reference evidence="3 4" key="1">
    <citation type="journal article" date="2022" name="bioRxiv">
        <title>Genomics of Preaxostyla Flagellates Illuminates Evolutionary Transitions and the Path Towards Mitochondrial Loss.</title>
        <authorList>
            <person name="Novak L.V.F."/>
            <person name="Treitli S.C."/>
            <person name="Pyrih J."/>
            <person name="Halakuc P."/>
            <person name="Pipaliya S.V."/>
            <person name="Vacek V."/>
            <person name="Brzon O."/>
            <person name="Soukal P."/>
            <person name="Eme L."/>
            <person name="Dacks J.B."/>
            <person name="Karnkowska A."/>
            <person name="Elias M."/>
            <person name="Hampl V."/>
        </authorList>
    </citation>
    <scope>NUCLEOTIDE SEQUENCE [LARGE SCALE GENOMIC DNA]</scope>
    <source>
        <strain evidence="3">NAU3</strain>
        <tissue evidence="3">Gut</tissue>
    </source>
</reference>
<evidence type="ECO:0000256" key="2">
    <source>
        <dbReference type="SAM" id="Phobius"/>
    </source>
</evidence>
<dbReference type="PROSITE" id="PS51257">
    <property type="entry name" value="PROKAR_LIPOPROTEIN"/>
    <property type="match status" value="1"/>
</dbReference>
<feature type="region of interest" description="Disordered" evidence="1">
    <location>
        <begin position="822"/>
        <end position="1077"/>
    </location>
</feature>
<sequence length="1093" mass="121430">MKSQHLVVGTGPLFDFGSFIGSGLCGIVGCSVSLSTSSLTNTTSTLLPPRTAPSCSFLTQRLIGVSVLESTNHLCGTSGLSLDWAGSSLLSNCSFSSCTTNSAPSPIAEPTQDPSKEYTTHISKSSRISHEQHYEDEAVRNPVWIVSCAFSDLSASTYGAAVSSIHYRADYVVKDTSFVRCRTTDSRSRKFSFTLFNCWFSNNTGTRGGHFQVQFLHPLTIAKCTFEDSRSKTASPLKQENPIRIFIVGDCRFDNSTVSNNEGYRTGGIWLKQYQALGSVVLTDILFDDNVCTNTTQGNHVYDYMIDGDIGVMKSGTALVVVFSVDFLQNEGLIDVDVLEGDVVRIPNQLSFVIPPVQLDITLYVSSVRGEVSKLCGAKTTSIEQTSGSLRMWSAGPNGMDRLVIPSTASLGRREAMIVIRSSLEMRQLDVLIEVSSPSFVLLSAVNAVVTLKQGSIVGTPSSSRIHTDDTSDMCRWESGVMQLVNSSSSISEMSFRQLSMGAFLIKSGSLVIDTSEFLSNSPHFSSFPSVCRNIHCSDDGSVEVRSLSGGDGTDESVSSWIASSDCTLSSPIINLDSPFFVPSVRRDLSTCTLDKETDTYHVEIHGSTLIPCGLYFEVVGESESGEPKSTKIELLPSIATSFNETFISLDLPSSIVSNLSSSSNEVRGRLIHGNAVATEDLFTFPIRKAWSPGLGTMAWLIPVIVGVVVFLMLVVLIIVCVVCRRRQKKEDEKVSEEEEEECTEKEEDTEDKSDPSLVKQMDEPTETDTLADLIIAPKFNEQFDLKNDDDEQERPHSMKTLEKLTQDPSFEVFVDISGQQTKAEENTAARVNDLDERPVQKKKKKKKRWMETDDEVVAANNDVMMERGEEEKETNGLDETVERPKRKRKKKETQNEVVEGEMEQIEQNLEEEVGKKEKKKKRKKRIEEKDGMEAEREQEEDGEKKTKKKRKKIAYDEDEERQKAMEERMIAEQEEPVERVEDQAEGKDEGKRKKKKNKKGKKDEAERVDEGAKVEEESVMEEGVEEESRAQEVEGKKKRKKKKDADIQEVGENEDTPLLDGEPDTKPKKKKKKNQVILEQLANDSATLDSAI</sequence>
<name>A0ABQ9Y531_9EUKA</name>
<feature type="compositionally biased region" description="Acidic residues" evidence="1">
    <location>
        <begin position="899"/>
        <end position="912"/>
    </location>
</feature>
<accession>A0ABQ9Y531</accession>
<feature type="compositionally biased region" description="Basic and acidic residues" evidence="1">
    <location>
        <begin position="823"/>
        <end position="840"/>
    </location>
</feature>
<proteinExistence type="predicted"/>
<feature type="compositionally biased region" description="Acidic residues" evidence="1">
    <location>
        <begin position="1048"/>
        <end position="1058"/>
    </location>
</feature>
<gene>
    <name evidence="3" type="ORF">BLNAU_6104</name>
</gene>
<feature type="transmembrane region" description="Helical" evidence="2">
    <location>
        <begin position="698"/>
        <end position="724"/>
    </location>
</feature>